<dbReference type="PANTHER" id="PTHR22850">
    <property type="entry name" value="WD40 REPEAT FAMILY"/>
    <property type="match status" value="1"/>
</dbReference>
<comment type="similarity">
    <text evidence="2">Belongs to the WD repeat RBAP46/RBAP48/MSI1 family.</text>
</comment>
<dbReference type="Proteomes" id="UP000274922">
    <property type="component" value="Unassembled WGS sequence"/>
</dbReference>
<dbReference type="InterPro" id="IPR050459">
    <property type="entry name" value="WD_repeat_RBAP46/RBAP48/MSI1"/>
</dbReference>
<dbReference type="InterPro" id="IPR015943">
    <property type="entry name" value="WD40/YVTN_repeat-like_dom_sf"/>
</dbReference>
<dbReference type="InterPro" id="IPR036322">
    <property type="entry name" value="WD40_repeat_dom_sf"/>
</dbReference>
<evidence type="ECO:0000256" key="8">
    <source>
        <dbReference type="SAM" id="MobiDB-lite"/>
    </source>
</evidence>
<evidence type="ECO:0000256" key="4">
    <source>
        <dbReference type="ARBA" id="ARBA00022737"/>
    </source>
</evidence>
<evidence type="ECO:0000256" key="1">
    <source>
        <dbReference type="ARBA" id="ARBA00004123"/>
    </source>
</evidence>
<dbReference type="PROSITE" id="PS50294">
    <property type="entry name" value="WD_REPEATS_REGION"/>
    <property type="match status" value="2"/>
</dbReference>
<feature type="region of interest" description="Disordered" evidence="8">
    <location>
        <begin position="1"/>
        <end position="21"/>
    </location>
</feature>
<dbReference type="PROSITE" id="PS50082">
    <property type="entry name" value="WD_REPEATS_2"/>
    <property type="match status" value="4"/>
</dbReference>
<feature type="repeat" description="WD" evidence="7">
    <location>
        <begin position="300"/>
        <end position="335"/>
    </location>
</feature>
<feature type="repeat" description="WD" evidence="7">
    <location>
        <begin position="204"/>
        <end position="246"/>
    </location>
</feature>
<evidence type="ECO:0000313" key="10">
    <source>
        <dbReference type="EMBL" id="RKP04313.1"/>
    </source>
</evidence>
<dbReference type="EMBL" id="ML014111">
    <property type="protein sequence ID" value="RKP04313.1"/>
    <property type="molecule type" value="Genomic_DNA"/>
</dbReference>
<evidence type="ECO:0000256" key="7">
    <source>
        <dbReference type="PROSITE-ProRule" id="PRU00221"/>
    </source>
</evidence>
<keyword evidence="11" id="KW-1185">Reference proteome</keyword>
<evidence type="ECO:0000313" key="11">
    <source>
        <dbReference type="Proteomes" id="UP000274922"/>
    </source>
</evidence>
<accession>A0A4P9XFE2</accession>
<organism evidence="10 11">
    <name type="scientific">Caulochytrium protostelioides</name>
    <dbReference type="NCBI Taxonomy" id="1555241"/>
    <lineage>
        <taxon>Eukaryota</taxon>
        <taxon>Fungi</taxon>
        <taxon>Fungi incertae sedis</taxon>
        <taxon>Chytridiomycota</taxon>
        <taxon>Chytridiomycota incertae sedis</taxon>
        <taxon>Chytridiomycetes</taxon>
        <taxon>Caulochytriales</taxon>
        <taxon>Caulochytriaceae</taxon>
        <taxon>Caulochytrium</taxon>
    </lineage>
</organism>
<dbReference type="GO" id="GO:0006325">
    <property type="term" value="P:chromatin organization"/>
    <property type="evidence" value="ECO:0007669"/>
    <property type="project" value="UniProtKB-KW"/>
</dbReference>
<keyword evidence="3 7" id="KW-0853">WD repeat</keyword>
<dbReference type="InterPro" id="IPR001680">
    <property type="entry name" value="WD40_rpt"/>
</dbReference>
<gene>
    <name evidence="10" type="ORF">CXG81DRAFT_23088</name>
</gene>
<name>A0A4P9XFE2_9FUNG</name>
<comment type="subcellular location">
    <subcellularLocation>
        <location evidence="1">Nucleus</location>
    </subcellularLocation>
</comment>
<dbReference type="PROSITE" id="PS00678">
    <property type="entry name" value="WD_REPEATS_1"/>
    <property type="match status" value="3"/>
</dbReference>
<dbReference type="Pfam" id="PF00400">
    <property type="entry name" value="WD40"/>
    <property type="match status" value="4"/>
</dbReference>
<feature type="repeat" description="WD" evidence="7">
    <location>
        <begin position="254"/>
        <end position="296"/>
    </location>
</feature>
<dbReference type="GO" id="GO:0005634">
    <property type="term" value="C:nucleus"/>
    <property type="evidence" value="ECO:0007669"/>
    <property type="project" value="UniProtKB-SubCell"/>
</dbReference>
<dbReference type="FunFam" id="2.130.10.10:FF:000512">
    <property type="entry name" value="WD-40 repeat-containing protein MSI1"/>
    <property type="match status" value="1"/>
</dbReference>
<keyword evidence="5" id="KW-0156">Chromatin regulator</keyword>
<keyword evidence="4" id="KW-0677">Repeat</keyword>
<dbReference type="Pfam" id="PF12265">
    <property type="entry name" value="CAF1C_H4-bd"/>
    <property type="match status" value="1"/>
</dbReference>
<evidence type="ECO:0000256" key="3">
    <source>
        <dbReference type="ARBA" id="ARBA00022574"/>
    </source>
</evidence>
<evidence type="ECO:0000256" key="2">
    <source>
        <dbReference type="ARBA" id="ARBA00009341"/>
    </source>
</evidence>
<feature type="compositionally biased region" description="Basic and acidic residues" evidence="8">
    <location>
        <begin position="10"/>
        <end position="21"/>
    </location>
</feature>
<evidence type="ECO:0000256" key="6">
    <source>
        <dbReference type="ARBA" id="ARBA00023242"/>
    </source>
</evidence>
<dbReference type="InterPro" id="IPR020472">
    <property type="entry name" value="WD40_PAC1"/>
</dbReference>
<reference evidence="11" key="1">
    <citation type="journal article" date="2018" name="Nat. Microbiol.">
        <title>Leveraging single-cell genomics to expand the fungal tree of life.</title>
        <authorList>
            <person name="Ahrendt S.R."/>
            <person name="Quandt C.A."/>
            <person name="Ciobanu D."/>
            <person name="Clum A."/>
            <person name="Salamov A."/>
            <person name="Andreopoulos B."/>
            <person name="Cheng J.F."/>
            <person name="Woyke T."/>
            <person name="Pelin A."/>
            <person name="Henrissat B."/>
            <person name="Reynolds N.K."/>
            <person name="Benny G.L."/>
            <person name="Smith M.E."/>
            <person name="James T.Y."/>
            <person name="Grigoriev I.V."/>
        </authorList>
    </citation>
    <scope>NUCLEOTIDE SEQUENCE [LARGE SCALE GENOMIC DNA]</scope>
    <source>
        <strain evidence="11">ATCC 52028</strain>
    </source>
</reference>
<proteinExistence type="inferred from homology"/>
<dbReference type="SMART" id="SM00320">
    <property type="entry name" value="WD40"/>
    <property type="match status" value="6"/>
</dbReference>
<dbReference type="Gene3D" id="2.130.10.10">
    <property type="entry name" value="YVTN repeat-like/Quinoprotein amine dehydrogenase"/>
    <property type="match status" value="1"/>
</dbReference>
<dbReference type="STRING" id="1555241.A0A4P9XFE2"/>
<evidence type="ECO:0000256" key="5">
    <source>
        <dbReference type="ARBA" id="ARBA00022853"/>
    </source>
</evidence>
<dbReference type="InterPro" id="IPR019775">
    <property type="entry name" value="WD40_repeat_CS"/>
</dbReference>
<feature type="domain" description="Histone-binding protein RBBP4-like N-terminal" evidence="9">
    <location>
        <begin position="34"/>
        <end position="104"/>
    </location>
</feature>
<dbReference type="OrthoDB" id="427795at2759"/>
<dbReference type="SUPFAM" id="SSF50978">
    <property type="entry name" value="WD40 repeat-like"/>
    <property type="match status" value="1"/>
</dbReference>
<keyword evidence="6" id="KW-0539">Nucleus</keyword>
<sequence>MTTDASRPIEAVDTKDDERAEQSRIIEEEKTINEEYKIWKKNSPFLYDLVVTHALEWPTLTVEWLPDVESPPDKDYTLQKMILGTHTSEGAQNYLQIATVQIPKAVRRDAAAGGTGGTDAAATAAAAAASRLQQDQGGFGGASGKISIVQKINHDGEINRARAMPSNPNIIATRSVMGTVNIYDVTRHSLKPDADGVARPDLRLVGHTGEGYGTAWHPAKEGHLLTAGEDTVVNLWDITASTAERQTLKPLRAFTGHAAFVEDVQWHATHDAIFGSVGDDRKLMIWDTRDGRDTKPRHDVAAHAAEVNSIAFSPHNEFILATGAADATICLWDLRQLKRKLHQLDGHQDEILQLAWQPQNETILASSSGDRRLHVWDLSRIGDEQTAEEAEDGPPELLFVHGGHTNKISDFSWNRNDPWTLSSVAEDNICQVWQMANHIYGIKDDALPAAMLE</sequence>
<dbReference type="PRINTS" id="PR00320">
    <property type="entry name" value="GPROTEINBRPT"/>
</dbReference>
<feature type="repeat" description="WD" evidence="7">
    <location>
        <begin position="344"/>
        <end position="379"/>
    </location>
</feature>
<dbReference type="AlphaFoldDB" id="A0A4P9XFE2"/>
<evidence type="ECO:0000259" key="9">
    <source>
        <dbReference type="Pfam" id="PF12265"/>
    </source>
</evidence>
<protein>
    <recommendedName>
        <fullName evidence="9">Histone-binding protein RBBP4-like N-terminal domain-containing protein</fullName>
    </recommendedName>
</protein>
<dbReference type="InterPro" id="IPR022052">
    <property type="entry name" value="Histone-bd_RBBP4-like_N"/>
</dbReference>